<name>A0A9D4AWF2_9SAUR</name>
<dbReference type="EMBL" id="JAHDVG010000482">
    <property type="protein sequence ID" value="KAH1172634.1"/>
    <property type="molecule type" value="Genomic_DNA"/>
</dbReference>
<proteinExistence type="predicted"/>
<protein>
    <submittedName>
        <fullName evidence="1">Uncharacterized protein</fullName>
    </submittedName>
</protein>
<organism evidence="1 2">
    <name type="scientific">Mauremys mutica</name>
    <name type="common">yellowpond turtle</name>
    <dbReference type="NCBI Taxonomy" id="74926"/>
    <lineage>
        <taxon>Eukaryota</taxon>
        <taxon>Metazoa</taxon>
        <taxon>Chordata</taxon>
        <taxon>Craniata</taxon>
        <taxon>Vertebrata</taxon>
        <taxon>Euteleostomi</taxon>
        <taxon>Archelosauria</taxon>
        <taxon>Testudinata</taxon>
        <taxon>Testudines</taxon>
        <taxon>Cryptodira</taxon>
        <taxon>Durocryptodira</taxon>
        <taxon>Testudinoidea</taxon>
        <taxon>Geoemydidae</taxon>
        <taxon>Geoemydinae</taxon>
        <taxon>Mauremys</taxon>
    </lineage>
</organism>
<comment type="caution">
    <text evidence="1">The sequence shown here is derived from an EMBL/GenBank/DDBJ whole genome shotgun (WGS) entry which is preliminary data.</text>
</comment>
<accession>A0A9D4AWF2</accession>
<evidence type="ECO:0000313" key="2">
    <source>
        <dbReference type="Proteomes" id="UP000827986"/>
    </source>
</evidence>
<dbReference type="AlphaFoldDB" id="A0A9D4AWF2"/>
<gene>
    <name evidence="1" type="ORF">KIL84_016473</name>
</gene>
<sequence>MCCFKTDLMTYLLLTISDNSVPITQIGNLQNKYYGVKTAKGFAAKLWQSDTAHNTGTQCTGTTLKQEILRALYLRHNASRSSIGIWLVFYPCTNTYLHQPQGGFTGEAPYPSWCLFKSLWKLLASVVVG</sequence>
<evidence type="ECO:0000313" key="1">
    <source>
        <dbReference type="EMBL" id="KAH1172634.1"/>
    </source>
</evidence>
<keyword evidence="2" id="KW-1185">Reference proteome</keyword>
<dbReference type="Proteomes" id="UP000827986">
    <property type="component" value="Unassembled WGS sequence"/>
</dbReference>
<reference evidence="1" key="1">
    <citation type="submission" date="2021-09" db="EMBL/GenBank/DDBJ databases">
        <title>The genome of Mauremys mutica provides insights into the evolution of semi-aquatic lifestyle.</title>
        <authorList>
            <person name="Gong S."/>
            <person name="Gao Y."/>
        </authorList>
    </citation>
    <scope>NUCLEOTIDE SEQUENCE</scope>
    <source>
        <strain evidence="1">MM-2020</strain>
        <tissue evidence="1">Muscle</tissue>
    </source>
</reference>